<dbReference type="GO" id="GO:0006364">
    <property type="term" value="P:rRNA processing"/>
    <property type="evidence" value="ECO:0007669"/>
    <property type="project" value="TreeGrafter"/>
</dbReference>
<dbReference type="GO" id="GO:0006409">
    <property type="term" value="P:tRNA export from nucleus"/>
    <property type="evidence" value="ECO:0007669"/>
    <property type="project" value="TreeGrafter"/>
</dbReference>
<dbReference type="PANTHER" id="PTHR17972">
    <property type="entry name" value="NUCLEOLAR RNA-ASSOCIATED PROTEIN"/>
    <property type="match status" value="1"/>
</dbReference>
<dbReference type="eggNOG" id="KOG2054">
    <property type="taxonomic scope" value="Eukaryota"/>
</dbReference>
<evidence type="ECO:0000313" key="3">
    <source>
        <dbReference type="EMBL" id="KNC78688.1"/>
    </source>
</evidence>
<organism evidence="3 4">
    <name type="scientific">Sphaeroforma arctica JP610</name>
    <dbReference type="NCBI Taxonomy" id="667725"/>
    <lineage>
        <taxon>Eukaryota</taxon>
        <taxon>Ichthyosporea</taxon>
        <taxon>Ichthyophonida</taxon>
        <taxon>Sphaeroforma</taxon>
    </lineage>
</organism>
<dbReference type="Pfam" id="PF17407">
    <property type="entry name" value="Nrap_D6"/>
    <property type="match status" value="1"/>
</dbReference>
<reference evidence="3 4" key="1">
    <citation type="submission" date="2011-02" db="EMBL/GenBank/DDBJ databases">
        <title>The Genome Sequence of Sphaeroforma arctica JP610.</title>
        <authorList>
            <consortium name="The Broad Institute Genome Sequencing Platform"/>
            <person name="Russ C."/>
            <person name="Cuomo C."/>
            <person name="Young S.K."/>
            <person name="Zeng Q."/>
            <person name="Gargeya S."/>
            <person name="Alvarado L."/>
            <person name="Berlin A."/>
            <person name="Chapman S.B."/>
            <person name="Chen Z."/>
            <person name="Freedman E."/>
            <person name="Gellesch M."/>
            <person name="Goldberg J."/>
            <person name="Griggs A."/>
            <person name="Gujja S."/>
            <person name="Heilman E."/>
            <person name="Heiman D."/>
            <person name="Howarth C."/>
            <person name="Mehta T."/>
            <person name="Neiman D."/>
            <person name="Pearson M."/>
            <person name="Roberts A."/>
            <person name="Saif S."/>
            <person name="Shea T."/>
            <person name="Shenoy N."/>
            <person name="Sisk P."/>
            <person name="Stolte C."/>
            <person name="Sykes S."/>
            <person name="White J."/>
            <person name="Yandava C."/>
            <person name="Burger G."/>
            <person name="Gray M.W."/>
            <person name="Holland P.W.H."/>
            <person name="King N."/>
            <person name="Lang F.B.F."/>
            <person name="Roger A.J."/>
            <person name="Ruiz-Trillo I."/>
            <person name="Haas B."/>
            <person name="Nusbaum C."/>
            <person name="Birren B."/>
        </authorList>
    </citation>
    <scope>NUCLEOTIDE SEQUENCE [LARGE SCALE GENOMIC DNA]</scope>
    <source>
        <strain evidence="3 4">JP610</strain>
    </source>
</reference>
<accession>A0A0L0FRU9</accession>
<dbReference type="GeneID" id="25909393"/>
<evidence type="ECO:0000259" key="2">
    <source>
        <dbReference type="Pfam" id="PF17407"/>
    </source>
</evidence>
<feature type="domain" description="Nrap protein" evidence="2">
    <location>
        <begin position="109"/>
        <end position="248"/>
    </location>
</feature>
<comment type="subcellular location">
    <subcellularLocation>
        <location evidence="1">Nucleus</location>
        <location evidence="1">Nucleolus</location>
    </subcellularLocation>
</comment>
<dbReference type="GO" id="GO:0003723">
    <property type="term" value="F:RNA binding"/>
    <property type="evidence" value="ECO:0007669"/>
    <property type="project" value="UniProtKB-KW"/>
</dbReference>
<evidence type="ECO:0000313" key="4">
    <source>
        <dbReference type="Proteomes" id="UP000054560"/>
    </source>
</evidence>
<dbReference type="Gene3D" id="3.30.70.3030">
    <property type="match status" value="1"/>
</dbReference>
<gene>
    <name evidence="3" type="ORF">SARC_08889</name>
</gene>
<dbReference type="GO" id="GO:0034456">
    <property type="term" value="C:UTP-C complex"/>
    <property type="evidence" value="ECO:0007669"/>
    <property type="project" value="TreeGrafter"/>
</dbReference>
<dbReference type="PANTHER" id="PTHR17972:SF0">
    <property type="entry name" value="NUCLEOLAR PROTEIN 6"/>
    <property type="match status" value="1"/>
</dbReference>
<dbReference type="GO" id="GO:0032545">
    <property type="term" value="C:CURI complex"/>
    <property type="evidence" value="ECO:0007669"/>
    <property type="project" value="TreeGrafter"/>
</dbReference>
<comment type="similarity">
    <text evidence="1">Belongs to the NRAP family.</text>
</comment>
<protein>
    <recommendedName>
        <fullName evidence="2">Nrap protein domain-containing protein</fullName>
    </recommendedName>
</protein>
<dbReference type="InterPro" id="IPR035371">
    <property type="entry name" value="Nrap_D6"/>
</dbReference>
<dbReference type="GO" id="GO:0032040">
    <property type="term" value="C:small-subunit processome"/>
    <property type="evidence" value="ECO:0007669"/>
    <property type="project" value="TreeGrafter"/>
</dbReference>
<dbReference type="STRING" id="667725.A0A0L0FRU9"/>
<proteinExistence type="inferred from homology"/>
<evidence type="ECO:0000256" key="1">
    <source>
        <dbReference type="RuleBase" id="RU364032"/>
    </source>
</evidence>
<keyword evidence="1" id="KW-0694">RNA-binding</keyword>
<dbReference type="RefSeq" id="XP_014152590.1">
    <property type="nucleotide sequence ID" value="XM_014297115.1"/>
</dbReference>
<sequence length="254" mass="27799">MQAQHILTTAVKRGVRASLPPAFLVTSLDGIPKLDAKTGKTNTNGIFQWTSPWTNKEKLTTLLFPRFIALAKAAVQTLRSQLMTSHAHTQSDAERNILIRLVSVFEPNLNEYDALITLNPTTITRANEAVAVSVGASAKASAEVGVESGKKSRKRKYKNLQPLQATGPESFGHLALFLYNVNGGRHIGVVWGHNAFDKVKFSVMKSRFTSPVDIKEKDGTLTAAFVRIDPQYVLDEVVRMGTGLVESVKAVRLS</sequence>
<name>A0A0L0FRU9_9EUKA</name>
<dbReference type="AlphaFoldDB" id="A0A0L0FRU9"/>
<dbReference type="InterPro" id="IPR005554">
    <property type="entry name" value="NOL6/Upt22"/>
</dbReference>
<keyword evidence="4" id="KW-1185">Reference proteome</keyword>
<dbReference type="EMBL" id="KQ242441">
    <property type="protein sequence ID" value="KNC78688.1"/>
    <property type="molecule type" value="Genomic_DNA"/>
</dbReference>
<dbReference type="Proteomes" id="UP000054560">
    <property type="component" value="Unassembled WGS sequence"/>
</dbReference>
<keyword evidence="1" id="KW-0539">Nucleus</keyword>